<dbReference type="AlphaFoldDB" id="A0A2K2G649"/>
<dbReference type="PANTHER" id="PTHR30451:SF5">
    <property type="entry name" value="SLR0019 PROTEIN"/>
    <property type="match status" value="1"/>
</dbReference>
<dbReference type="Gene3D" id="2.60.40.2610">
    <property type="entry name" value="Outer membrane usher protein FimD, plug domain"/>
    <property type="match status" value="1"/>
</dbReference>
<dbReference type="PANTHER" id="PTHR30451">
    <property type="entry name" value="OUTER MEMBRANE USHER PROTEIN"/>
    <property type="match status" value="1"/>
</dbReference>
<accession>A0A2K2G649</accession>
<dbReference type="GO" id="GO:0009279">
    <property type="term" value="C:cell outer membrane"/>
    <property type="evidence" value="ECO:0007669"/>
    <property type="project" value="TreeGrafter"/>
</dbReference>
<name>A0A2K2G649_9SPHN</name>
<sequence>MDASMLGAAADEQVFSPSILGTTAPSQSADDATPLILQVRINGMDAGLHQFALIAGEVCTRPETLRSLGLSIPAGSTEDRQTLVSLSRIAGVSATYNAGEQSLDLMVQPQMLTFAPTRRSLGTRAAAVAQSAQGLLVNYDASIVFGRGNYTISGFNELRYFNGNMVINSTGMLRESSGARQRTDGFTRLDSALSWSWPESRITARLGDTLTVASRWTRTTRMGGVQIGTNNLLQPYLITAPLPSFLGSATLPSKVDLFINGARRYTGDVPAGPFVLEPGYSRINGAGDAQVLLTDVTGRTTSIDFRIYETPLLLRQGLVEWSAEAGVARRRWGISSFDYGNDPFGSADVRYGLTNWLTLEGHAEGSDGFVNGGAGASARLGLLGVITASGSASRADGRSGSNFTVGYSWMGHGLRVGGEIMRASRHYTDLAGRNGAPYPRERDLAYASIYGRVIGSIGINYVSQRYPDYERYRYVELAWNKPISREWWIGARAQKGLSGDRGEAVFLSLTWSPNRRDDVSLGFQKQDGQTRVDLNVRRPAPLEGGLGWNLNVWNTQADGDSDLQGTGRLEYRTRYGDASAGANIYNGDPTGYVGYRGSIVLMDGGVYPARTIYDSFAVVSTSGVPDVPVQLFNREFGRTNKYGKLLVTGLNAYQRNDLAIDPDELPPSIAITQIHQEAVPADRAGVLVHFPVDEVRSMLLTLVDASGGFIPEGSRVRYADGAGGPMAVGFDGQFYMEEARPGAQVIVTREGGECRATVPPMPPVEQAGRAGVVICNGT</sequence>
<dbReference type="InterPro" id="IPR042186">
    <property type="entry name" value="FimD_plug_dom"/>
</dbReference>
<keyword evidence="2" id="KW-1185">Reference proteome</keyword>
<evidence type="ECO:0000313" key="1">
    <source>
        <dbReference type="EMBL" id="PNU06515.1"/>
    </source>
</evidence>
<dbReference type="Pfam" id="PF00577">
    <property type="entry name" value="Usher"/>
    <property type="match status" value="2"/>
</dbReference>
<gene>
    <name evidence="1" type="ORF">A8V01_02960</name>
</gene>
<organism evidence="1 2">
    <name type="scientific">Novosphingobium guangzhouense</name>
    <dbReference type="NCBI Taxonomy" id="1850347"/>
    <lineage>
        <taxon>Bacteria</taxon>
        <taxon>Pseudomonadati</taxon>
        <taxon>Pseudomonadota</taxon>
        <taxon>Alphaproteobacteria</taxon>
        <taxon>Sphingomonadales</taxon>
        <taxon>Sphingomonadaceae</taxon>
        <taxon>Novosphingobium</taxon>
    </lineage>
</organism>
<dbReference type="RefSeq" id="WP_170065817.1">
    <property type="nucleotide sequence ID" value="NZ_LYMM01000002.1"/>
</dbReference>
<evidence type="ECO:0008006" key="3">
    <source>
        <dbReference type="Google" id="ProtNLM"/>
    </source>
</evidence>
<reference evidence="1 2" key="1">
    <citation type="submission" date="2016-05" db="EMBL/GenBank/DDBJ databases">
        <title>Complete genome sequence of Novosphingobium guangzhouense SA925(T).</title>
        <authorList>
            <person name="Sha S."/>
        </authorList>
    </citation>
    <scope>NUCLEOTIDE SEQUENCE [LARGE SCALE GENOMIC DNA]</scope>
    <source>
        <strain evidence="1 2">SA925</strain>
    </source>
</reference>
<dbReference type="Gene3D" id="2.60.40.3110">
    <property type="match status" value="1"/>
</dbReference>
<dbReference type="Proteomes" id="UP000236327">
    <property type="component" value="Unassembled WGS sequence"/>
</dbReference>
<dbReference type="GO" id="GO:0015473">
    <property type="term" value="F:fimbrial usher porin activity"/>
    <property type="evidence" value="ECO:0007669"/>
    <property type="project" value="InterPro"/>
</dbReference>
<protein>
    <recommendedName>
        <fullName evidence="3">Fimbrial biogenesis outer membrane usher protein</fullName>
    </recommendedName>
</protein>
<dbReference type="InterPro" id="IPR000015">
    <property type="entry name" value="Fimb_usher"/>
</dbReference>
<evidence type="ECO:0000313" key="2">
    <source>
        <dbReference type="Proteomes" id="UP000236327"/>
    </source>
</evidence>
<comment type="caution">
    <text evidence="1">The sequence shown here is derived from an EMBL/GenBank/DDBJ whole genome shotgun (WGS) entry which is preliminary data.</text>
</comment>
<dbReference type="GO" id="GO:0009297">
    <property type="term" value="P:pilus assembly"/>
    <property type="evidence" value="ECO:0007669"/>
    <property type="project" value="InterPro"/>
</dbReference>
<dbReference type="EMBL" id="LYMM01000002">
    <property type="protein sequence ID" value="PNU06515.1"/>
    <property type="molecule type" value="Genomic_DNA"/>
</dbReference>
<proteinExistence type="predicted"/>